<feature type="region of interest" description="Disordered" evidence="1">
    <location>
        <begin position="1"/>
        <end position="24"/>
    </location>
</feature>
<evidence type="ECO:0000313" key="2">
    <source>
        <dbReference type="EMBL" id="VFU54688.1"/>
    </source>
</evidence>
<evidence type="ECO:0000256" key="1">
    <source>
        <dbReference type="SAM" id="MobiDB-lite"/>
    </source>
</evidence>
<feature type="compositionally biased region" description="Basic and acidic residues" evidence="1">
    <location>
        <begin position="1"/>
        <end position="13"/>
    </location>
</feature>
<gene>
    <name evidence="2" type="ORF">SVIM_LOCUS383789</name>
</gene>
<accession>A0A6N2MMQ7</accession>
<dbReference type="EMBL" id="CAADRP010001852">
    <property type="protein sequence ID" value="VFU54688.1"/>
    <property type="molecule type" value="Genomic_DNA"/>
</dbReference>
<protein>
    <submittedName>
        <fullName evidence="2">Uncharacterized protein</fullName>
    </submittedName>
</protein>
<feature type="compositionally biased region" description="Basic residues" evidence="1">
    <location>
        <begin position="14"/>
        <end position="24"/>
    </location>
</feature>
<sequence>MITAAKEFDEKKRNEKKRNGMHRAQRGYHQLLPEDYLHLPNCLQQIMHFHHQDNYLVPHFANILH</sequence>
<name>A0A6N2MMQ7_SALVM</name>
<proteinExistence type="predicted"/>
<organism evidence="2">
    <name type="scientific">Salix viminalis</name>
    <name type="common">Common osier</name>
    <name type="synonym">Basket willow</name>
    <dbReference type="NCBI Taxonomy" id="40686"/>
    <lineage>
        <taxon>Eukaryota</taxon>
        <taxon>Viridiplantae</taxon>
        <taxon>Streptophyta</taxon>
        <taxon>Embryophyta</taxon>
        <taxon>Tracheophyta</taxon>
        <taxon>Spermatophyta</taxon>
        <taxon>Magnoliopsida</taxon>
        <taxon>eudicotyledons</taxon>
        <taxon>Gunneridae</taxon>
        <taxon>Pentapetalae</taxon>
        <taxon>rosids</taxon>
        <taxon>fabids</taxon>
        <taxon>Malpighiales</taxon>
        <taxon>Salicaceae</taxon>
        <taxon>Saliceae</taxon>
        <taxon>Salix</taxon>
    </lineage>
</organism>
<reference evidence="2" key="1">
    <citation type="submission" date="2019-03" db="EMBL/GenBank/DDBJ databases">
        <authorList>
            <person name="Mank J."/>
            <person name="Almeida P."/>
        </authorList>
    </citation>
    <scope>NUCLEOTIDE SEQUENCE</scope>
    <source>
        <strain evidence="2">78183</strain>
    </source>
</reference>
<dbReference type="AlphaFoldDB" id="A0A6N2MMQ7"/>